<keyword evidence="1" id="KW-0812">Transmembrane</keyword>
<feature type="transmembrane region" description="Helical" evidence="1">
    <location>
        <begin position="163"/>
        <end position="180"/>
    </location>
</feature>
<evidence type="ECO:0000313" key="3">
    <source>
        <dbReference type="Proteomes" id="UP000033115"/>
    </source>
</evidence>
<keyword evidence="1" id="KW-1133">Transmembrane helix</keyword>
<protein>
    <recommendedName>
        <fullName evidence="4">ABC-2 type transporter</fullName>
    </recommendedName>
</protein>
<keyword evidence="1" id="KW-0472">Membrane</keyword>
<dbReference type="Proteomes" id="UP000033115">
    <property type="component" value="Chromosome"/>
</dbReference>
<keyword evidence="3" id="KW-1185">Reference proteome</keyword>
<evidence type="ECO:0000313" key="2">
    <source>
        <dbReference type="EMBL" id="AKA71728.1"/>
    </source>
</evidence>
<accession>A0A0E3M8M7</accession>
<gene>
    <name evidence="2" type="ORF">CSCA_4603</name>
</gene>
<reference evidence="2 3" key="1">
    <citation type="journal article" date="2015" name="J. Biotechnol.">
        <title>Complete genome sequence of a malodorant-producing acetogen, Clostridium scatologenes ATCC 25775(T).</title>
        <authorList>
            <person name="Zhu Z."/>
            <person name="Guo T."/>
            <person name="Zheng H."/>
            <person name="Song T."/>
            <person name="Ouyang P."/>
            <person name="Xie J."/>
        </authorList>
    </citation>
    <scope>NUCLEOTIDE SEQUENCE [LARGE SCALE GENOMIC DNA]</scope>
    <source>
        <strain evidence="2 3">ATCC 25775</strain>
    </source>
</reference>
<feature type="transmembrane region" description="Helical" evidence="1">
    <location>
        <begin position="254"/>
        <end position="276"/>
    </location>
</feature>
<dbReference type="AlphaFoldDB" id="A0A0E3M8M7"/>
<dbReference type="EMBL" id="CP009933">
    <property type="protein sequence ID" value="AKA71728.1"/>
    <property type="molecule type" value="Genomic_DNA"/>
</dbReference>
<name>A0A0E3M8M7_CLOSL</name>
<dbReference type="RefSeq" id="WP_029162903.1">
    <property type="nucleotide sequence ID" value="NZ_CP009933.1"/>
</dbReference>
<feature type="transmembrane region" description="Helical" evidence="1">
    <location>
        <begin position="12"/>
        <end position="34"/>
    </location>
</feature>
<dbReference type="STRING" id="1548.CSCA_4603"/>
<sequence length="371" mass="42340">MIYQELKRRLFTKYVIFSIIGTFFLTAGLSVILMGGDKNLPKVLKEESVYSGEMTEDKLWLGLNKVRDEKSKEIKYELPTSFVRGLVQEYPGVLYSENKIQDFPDEYAKNFYDCWRKKSIVLIEKIPKNDQAKALKELNKVKIPFVKYQGSDLWNFAIDDLKFIYLIILFLVTFFAAATYSDSMEDGSMEIICATKLGSKMMKIRIFPVMIYGLLLNLVATLGTILIIGSFTGLQTLKSSLKVMALFSIGNFTLGHGIALMFVSEFLGILALSALIGWISYKTANTNLTISIGTAINIFYIIMALFIDVPWRFSQILLNAFPMASSQVIREVPGFHFDMLIWRPYAVMINMIVMFVVFCMLLNYTICKEKI</sequence>
<evidence type="ECO:0000256" key="1">
    <source>
        <dbReference type="SAM" id="Phobius"/>
    </source>
</evidence>
<dbReference type="KEGG" id="csq:CSCA_4603"/>
<evidence type="ECO:0008006" key="4">
    <source>
        <dbReference type="Google" id="ProtNLM"/>
    </source>
</evidence>
<feature type="transmembrane region" description="Helical" evidence="1">
    <location>
        <begin position="345"/>
        <end position="366"/>
    </location>
</feature>
<dbReference type="HOGENOM" id="CLU_745352_0_0_9"/>
<feature type="transmembrane region" description="Helical" evidence="1">
    <location>
        <begin position="288"/>
        <end position="307"/>
    </location>
</feature>
<proteinExistence type="predicted"/>
<feature type="transmembrane region" description="Helical" evidence="1">
    <location>
        <begin position="209"/>
        <end position="234"/>
    </location>
</feature>
<organism evidence="2 3">
    <name type="scientific">Clostridium scatologenes</name>
    <dbReference type="NCBI Taxonomy" id="1548"/>
    <lineage>
        <taxon>Bacteria</taxon>
        <taxon>Bacillati</taxon>
        <taxon>Bacillota</taxon>
        <taxon>Clostridia</taxon>
        <taxon>Eubacteriales</taxon>
        <taxon>Clostridiaceae</taxon>
        <taxon>Clostridium</taxon>
    </lineage>
</organism>